<gene>
    <name evidence="2" type="ORF">OFUS_LOCUS8052</name>
</gene>
<keyword evidence="1" id="KW-0812">Transmembrane</keyword>
<accession>A0A8S4NIU3</accession>
<reference evidence="2" key="1">
    <citation type="submission" date="2022-03" db="EMBL/GenBank/DDBJ databases">
        <authorList>
            <person name="Martin C."/>
        </authorList>
    </citation>
    <scope>NUCLEOTIDE SEQUENCE</scope>
</reference>
<keyword evidence="3" id="KW-1185">Reference proteome</keyword>
<evidence type="ECO:0000256" key="1">
    <source>
        <dbReference type="SAM" id="Phobius"/>
    </source>
</evidence>
<dbReference type="AlphaFoldDB" id="A0A8S4NIU3"/>
<organism evidence="2 3">
    <name type="scientific">Owenia fusiformis</name>
    <name type="common">Polychaete worm</name>
    <dbReference type="NCBI Taxonomy" id="6347"/>
    <lineage>
        <taxon>Eukaryota</taxon>
        <taxon>Metazoa</taxon>
        <taxon>Spiralia</taxon>
        <taxon>Lophotrochozoa</taxon>
        <taxon>Annelida</taxon>
        <taxon>Polychaeta</taxon>
        <taxon>Sedentaria</taxon>
        <taxon>Canalipalpata</taxon>
        <taxon>Sabellida</taxon>
        <taxon>Oweniida</taxon>
        <taxon>Oweniidae</taxon>
        <taxon>Owenia</taxon>
    </lineage>
</organism>
<dbReference type="Proteomes" id="UP000749559">
    <property type="component" value="Unassembled WGS sequence"/>
</dbReference>
<evidence type="ECO:0000313" key="2">
    <source>
        <dbReference type="EMBL" id="CAH1781478.1"/>
    </source>
</evidence>
<proteinExistence type="predicted"/>
<keyword evidence="1" id="KW-0472">Membrane</keyword>
<evidence type="ECO:0000313" key="3">
    <source>
        <dbReference type="Proteomes" id="UP000749559"/>
    </source>
</evidence>
<dbReference type="EMBL" id="CAIIXF020000004">
    <property type="protein sequence ID" value="CAH1781478.1"/>
    <property type="molecule type" value="Genomic_DNA"/>
</dbReference>
<name>A0A8S4NIU3_OWEFU</name>
<protein>
    <submittedName>
        <fullName evidence="2">Uncharacterized protein</fullName>
    </submittedName>
</protein>
<comment type="caution">
    <text evidence="2">The sequence shown here is derived from an EMBL/GenBank/DDBJ whole genome shotgun (WGS) entry which is preliminary data.</text>
</comment>
<feature type="transmembrane region" description="Helical" evidence="1">
    <location>
        <begin position="195"/>
        <end position="219"/>
    </location>
</feature>
<sequence>MYRCESNDNGTDWEYKWQKGEEWVQTKAFALPHPSTPKCHNSYFIQRTWNAHENVHDICSKRIYVGVNDIESCMSIACEEKADVLDYVTDDRTCTISHCSWKFKTWEYNFYFAKTLEVSDKVATYTLSPPIYPPMSTESKTSTTTLNNTIRESTKYIIATTKDPLNEHETTKGTFAALTEQMESIRSKNFDFKTLAMVMAGTTALFFILSALTVIYIICQRFSRRQTPSRNNRPASSACTYNCIDEEVSTVPLQISR</sequence>
<keyword evidence="1" id="KW-1133">Transmembrane helix</keyword>